<organism evidence="1 2">
    <name type="scientific">Brachionus plicatilis</name>
    <name type="common">Marine rotifer</name>
    <name type="synonym">Brachionus muelleri</name>
    <dbReference type="NCBI Taxonomy" id="10195"/>
    <lineage>
        <taxon>Eukaryota</taxon>
        <taxon>Metazoa</taxon>
        <taxon>Spiralia</taxon>
        <taxon>Gnathifera</taxon>
        <taxon>Rotifera</taxon>
        <taxon>Eurotatoria</taxon>
        <taxon>Monogononta</taxon>
        <taxon>Pseudotrocha</taxon>
        <taxon>Ploima</taxon>
        <taxon>Brachionidae</taxon>
        <taxon>Brachionus</taxon>
    </lineage>
</organism>
<gene>
    <name evidence="1" type="ORF">BpHYR1_023173</name>
</gene>
<feature type="non-terminal residue" evidence="1">
    <location>
        <position position="1"/>
    </location>
</feature>
<reference evidence="1 2" key="1">
    <citation type="journal article" date="2018" name="Sci. Rep.">
        <title>Genomic signatures of local adaptation to the degree of environmental predictability in rotifers.</title>
        <authorList>
            <person name="Franch-Gras L."/>
            <person name="Hahn C."/>
            <person name="Garcia-Roger E.M."/>
            <person name="Carmona M.J."/>
            <person name="Serra M."/>
            <person name="Gomez A."/>
        </authorList>
    </citation>
    <scope>NUCLEOTIDE SEQUENCE [LARGE SCALE GENOMIC DNA]</scope>
    <source>
        <strain evidence="1">HYR1</strain>
    </source>
</reference>
<evidence type="ECO:0000313" key="2">
    <source>
        <dbReference type="Proteomes" id="UP000276133"/>
    </source>
</evidence>
<name>A0A3M7QAL9_BRAPC</name>
<evidence type="ECO:0000313" key="1">
    <source>
        <dbReference type="EMBL" id="RNA08279.1"/>
    </source>
</evidence>
<proteinExistence type="predicted"/>
<sequence length="110" mass="12198">LLKRLNFGGENFVTADAFCRTIFRHIVKKLFNFKILFLLHVMRVTTKSKADFDFEIILEFAGHFAVGPSVGRGFAGQARSLAVKWTGRFLAACTAGHVASRPAPNTTLLQ</sequence>
<protein>
    <submittedName>
        <fullName evidence="1">Uncharacterized protein</fullName>
    </submittedName>
</protein>
<dbReference type="Proteomes" id="UP000276133">
    <property type="component" value="Unassembled WGS sequence"/>
</dbReference>
<comment type="caution">
    <text evidence="1">The sequence shown here is derived from an EMBL/GenBank/DDBJ whole genome shotgun (WGS) entry which is preliminary data.</text>
</comment>
<dbReference type="EMBL" id="REGN01006789">
    <property type="protein sequence ID" value="RNA08279.1"/>
    <property type="molecule type" value="Genomic_DNA"/>
</dbReference>
<keyword evidence="2" id="KW-1185">Reference proteome</keyword>
<accession>A0A3M7QAL9</accession>
<dbReference type="AlphaFoldDB" id="A0A3M7QAL9"/>